<evidence type="ECO:0000313" key="3">
    <source>
        <dbReference type="Proteomes" id="UP000095342"/>
    </source>
</evidence>
<dbReference type="KEGG" id="aaeo:BJI67_03255"/>
<reference evidence="2 3" key="1">
    <citation type="submission" date="2016-09" db="EMBL/GenBank/DDBJ databases">
        <title>Acidihalobacter prosperus V6 (DSM14174).</title>
        <authorList>
            <person name="Khaleque H.N."/>
            <person name="Ramsay J.P."/>
            <person name="Murphy R.J.T."/>
            <person name="Kaksonen A.H."/>
            <person name="Boxall N.J."/>
            <person name="Watkin E.L.J."/>
        </authorList>
    </citation>
    <scope>NUCLEOTIDE SEQUENCE [LARGE SCALE GENOMIC DNA]</scope>
    <source>
        <strain evidence="2 3">V6</strain>
    </source>
</reference>
<keyword evidence="3" id="KW-1185">Reference proteome</keyword>
<dbReference type="Proteomes" id="UP000095342">
    <property type="component" value="Chromosome"/>
</dbReference>
<dbReference type="Pfam" id="PF12688">
    <property type="entry name" value="TPR_5"/>
    <property type="match status" value="1"/>
</dbReference>
<evidence type="ECO:0000313" key="2">
    <source>
        <dbReference type="EMBL" id="AOV16219.1"/>
    </source>
</evidence>
<feature type="domain" description="Tetratrico peptide repeat group 5" evidence="1">
    <location>
        <begin position="9"/>
        <end position="96"/>
    </location>
</feature>
<dbReference type="AlphaFoldDB" id="A0A1D8K5H6"/>
<dbReference type="SUPFAM" id="SSF48452">
    <property type="entry name" value="TPR-like"/>
    <property type="match status" value="1"/>
</dbReference>
<dbReference type="RefSeq" id="WP_070071813.1">
    <property type="nucleotide sequence ID" value="NZ_CP017448.1"/>
</dbReference>
<dbReference type="InterPro" id="IPR041656">
    <property type="entry name" value="TPR_5"/>
</dbReference>
<gene>
    <name evidence="2" type="ORF">BJI67_03255</name>
</gene>
<accession>A0A1D8K5H6</accession>
<proteinExistence type="predicted"/>
<sequence length="128" mass="14175">MDADDILDSAFALDKAGRESEAIPLYEQALALGLRKSRRLPAYVGLGSSYRNIGDYESSLHWLERGAEEFPGYHVLPMFKALTLADAGRHAEATAEPFGLASEAIAQKTFAPYRWVFDERLGRLPADD</sequence>
<organism evidence="2 3">
    <name type="scientific">Acidihalobacter aeolianus</name>
    <dbReference type="NCBI Taxonomy" id="2792603"/>
    <lineage>
        <taxon>Bacteria</taxon>
        <taxon>Pseudomonadati</taxon>
        <taxon>Pseudomonadota</taxon>
        <taxon>Gammaproteobacteria</taxon>
        <taxon>Chromatiales</taxon>
        <taxon>Ectothiorhodospiraceae</taxon>
        <taxon>Acidihalobacter</taxon>
    </lineage>
</organism>
<protein>
    <recommendedName>
        <fullName evidence="1">Tetratrico peptide repeat group 5 domain-containing protein</fullName>
    </recommendedName>
</protein>
<dbReference type="EMBL" id="CP017448">
    <property type="protein sequence ID" value="AOV16219.1"/>
    <property type="molecule type" value="Genomic_DNA"/>
</dbReference>
<evidence type="ECO:0000259" key="1">
    <source>
        <dbReference type="Pfam" id="PF12688"/>
    </source>
</evidence>
<dbReference type="Gene3D" id="1.25.40.10">
    <property type="entry name" value="Tetratricopeptide repeat domain"/>
    <property type="match status" value="1"/>
</dbReference>
<name>A0A1D8K5H6_9GAMM</name>
<dbReference type="InterPro" id="IPR011990">
    <property type="entry name" value="TPR-like_helical_dom_sf"/>
</dbReference>